<name>A0ACB8XH27_ARCLA</name>
<evidence type="ECO:0000313" key="2">
    <source>
        <dbReference type="Proteomes" id="UP001055879"/>
    </source>
</evidence>
<organism evidence="1 2">
    <name type="scientific">Arctium lappa</name>
    <name type="common">Greater burdock</name>
    <name type="synonym">Lappa major</name>
    <dbReference type="NCBI Taxonomy" id="4217"/>
    <lineage>
        <taxon>Eukaryota</taxon>
        <taxon>Viridiplantae</taxon>
        <taxon>Streptophyta</taxon>
        <taxon>Embryophyta</taxon>
        <taxon>Tracheophyta</taxon>
        <taxon>Spermatophyta</taxon>
        <taxon>Magnoliopsida</taxon>
        <taxon>eudicotyledons</taxon>
        <taxon>Gunneridae</taxon>
        <taxon>Pentapetalae</taxon>
        <taxon>asterids</taxon>
        <taxon>campanulids</taxon>
        <taxon>Asterales</taxon>
        <taxon>Asteraceae</taxon>
        <taxon>Carduoideae</taxon>
        <taxon>Cardueae</taxon>
        <taxon>Arctiinae</taxon>
        <taxon>Arctium</taxon>
    </lineage>
</organism>
<reference evidence="1 2" key="2">
    <citation type="journal article" date="2022" name="Mol. Ecol. Resour.">
        <title>The genomes of chicory, endive, great burdock and yacon provide insights into Asteraceae paleo-polyploidization history and plant inulin production.</title>
        <authorList>
            <person name="Fan W."/>
            <person name="Wang S."/>
            <person name="Wang H."/>
            <person name="Wang A."/>
            <person name="Jiang F."/>
            <person name="Liu H."/>
            <person name="Zhao H."/>
            <person name="Xu D."/>
            <person name="Zhang Y."/>
        </authorList>
    </citation>
    <scope>NUCLEOTIDE SEQUENCE [LARGE SCALE GENOMIC DNA]</scope>
    <source>
        <strain evidence="2">cv. Niubang</strain>
    </source>
</reference>
<accession>A0ACB8XH27</accession>
<proteinExistence type="predicted"/>
<gene>
    <name evidence="1" type="ORF">L6452_41922</name>
</gene>
<reference evidence="2" key="1">
    <citation type="journal article" date="2022" name="Mol. Ecol. Resour.">
        <title>The genomes of chicory, endive, great burdock and yacon provide insights into Asteraceae palaeo-polyploidization history and plant inulin production.</title>
        <authorList>
            <person name="Fan W."/>
            <person name="Wang S."/>
            <person name="Wang H."/>
            <person name="Wang A."/>
            <person name="Jiang F."/>
            <person name="Liu H."/>
            <person name="Zhao H."/>
            <person name="Xu D."/>
            <person name="Zhang Y."/>
        </authorList>
    </citation>
    <scope>NUCLEOTIDE SEQUENCE [LARGE SCALE GENOMIC DNA]</scope>
    <source>
        <strain evidence="2">cv. Niubang</strain>
    </source>
</reference>
<protein>
    <submittedName>
        <fullName evidence="1">Uncharacterized protein</fullName>
    </submittedName>
</protein>
<comment type="caution">
    <text evidence="1">The sequence shown here is derived from an EMBL/GenBank/DDBJ whole genome shotgun (WGS) entry which is preliminary data.</text>
</comment>
<evidence type="ECO:0000313" key="1">
    <source>
        <dbReference type="EMBL" id="KAI3666882.1"/>
    </source>
</evidence>
<keyword evidence="2" id="KW-1185">Reference proteome</keyword>
<sequence length="299" mass="34372">MEPSSESTWDFNSSKTAARLVLAISAPLSHGKQQQLNNIPSIIYSYAVTMLGRISHCLTEVMNQDTLLAYLSYCSRSTGVNPIDFVKMICQQRLTRNPDNCVKFILANIGEIWHMTKFGCISEVLMTLRSWKEELATFITDPLDFIYNEEGKLGYILHKLESTLRELKYRFIGLSKEEALHIHELMLVVCTLRLSMFDSSFHESALTQLCSAKSRVMLLYEDRSIEPCRFVRELVKILQKNDTCDIFWVRELLEFFSIKQLVFCGNFRYMKAEVDVGDNDSASFCGKTICWIAIEDEAT</sequence>
<dbReference type="Proteomes" id="UP001055879">
    <property type="component" value="Linkage Group LG17"/>
</dbReference>
<dbReference type="EMBL" id="CM042063">
    <property type="protein sequence ID" value="KAI3666882.1"/>
    <property type="molecule type" value="Genomic_DNA"/>
</dbReference>